<dbReference type="GO" id="GO:0009847">
    <property type="term" value="P:spore germination"/>
    <property type="evidence" value="ECO:0007669"/>
    <property type="project" value="InterPro"/>
</dbReference>
<comment type="similarity">
    <text evidence="1">Belongs to the GerABKA family.</text>
</comment>
<feature type="transmembrane region" description="Helical" evidence="3">
    <location>
        <begin position="366"/>
        <end position="385"/>
    </location>
</feature>
<keyword evidence="3" id="KW-0812">Transmembrane</keyword>
<sequence>MQADTSIDNNEKSLQEMLSHSSDFKSSDFTSGDRHYRLFYLDTMIEQAAVQDHIIRPLLNHSNSSIREAVTVLECIETELLSDASQALIKGKTVVQIESEAKLYILGTELRKERAVNIPINERVLRGSNEALIENLDTNINLLRKQIASSDLVVKSYHLGRRSNTRISVLYLDSLANEEVVKEFDRRIRSADIDYVEAPGFLSELIQDQRFSLFPQILVTERPDRVKSYLMGGKIAILTDGSPDCLILPVSFWAFFQSPDDYQINWLLGSTFRFLRMICFIIGISLPGFYVALVTFDPRILPFEIVQTIQSSMQYTALPPVLEAIIMLLVLEILREASVRLASPIAQTIGIVGGIVIGTIVVQSNLISTMTVVVTALTGIASFIIPSYEMSSAARILPYPIIIMSSFLGLLGLEISFLALLTHLARINTMGIPYFYSGLSLNTIKDTFFRAPLLSLNKRPKEGLPKDEKRLRVRRGRNE</sequence>
<evidence type="ECO:0000256" key="1">
    <source>
        <dbReference type="ARBA" id="ARBA00005278"/>
    </source>
</evidence>
<evidence type="ECO:0000313" key="4">
    <source>
        <dbReference type="EMBL" id="TVY08871.1"/>
    </source>
</evidence>
<dbReference type="AlphaFoldDB" id="A0A559K9Q6"/>
<keyword evidence="5" id="KW-1185">Reference proteome</keyword>
<dbReference type="RefSeq" id="WP_144848664.1">
    <property type="nucleotide sequence ID" value="NZ_VNJI01000019.1"/>
</dbReference>
<dbReference type="InterPro" id="IPR004995">
    <property type="entry name" value="Spore_Ger"/>
</dbReference>
<protein>
    <submittedName>
        <fullName evidence="4">Spore germination protein</fullName>
    </submittedName>
</protein>
<evidence type="ECO:0000313" key="5">
    <source>
        <dbReference type="Proteomes" id="UP000317036"/>
    </source>
</evidence>
<evidence type="ECO:0000256" key="2">
    <source>
        <dbReference type="ARBA" id="ARBA00023136"/>
    </source>
</evidence>
<dbReference type="PIRSF" id="PIRSF005690">
    <property type="entry name" value="GerBA"/>
    <property type="match status" value="1"/>
</dbReference>
<reference evidence="4 5" key="1">
    <citation type="submission" date="2019-07" db="EMBL/GenBank/DDBJ databases">
        <authorList>
            <person name="Kim J."/>
        </authorList>
    </citation>
    <scope>NUCLEOTIDE SEQUENCE [LARGE SCALE GENOMIC DNA]</scope>
    <source>
        <strain evidence="4 5">JC52</strain>
    </source>
</reference>
<feature type="transmembrane region" description="Helical" evidence="3">
    <location>
        <begin position="274"/>
        <end position="293"/>
    </location>
</feature>
<accession>A0A559K9Q6</accession>
<keyword evidence="3" id="KW-1133">Transmembrane helix</keyword>
<feature type="transmembrane region" description="Helical" evidence="3">
    <location>
        <begin position="313"/>
        <end position="334"/>
    </location>
</feature>
<dbReference type="PANTHER" id="PTHR22550:SF5">
    <property type="entry name" value="LEUCINE ZIPPER PROTEIN 4"/>
    <property type="match status" value="1"/>
</dbReference>
<dbReference type="OrthoDB" id="1726708at2"/>
<evidence type="ECO:0000256" key="3">
    <source>
        <dbReference type="SAM" id="Phobius"/>
    </source>
</evidence>
<dbReference type="Pfam" id="PF03323">
    <property type="entry name" value="GerA"/>
    <property type="match status" value="1"/>
</dbReference>
<organism evidence="4 5">
    <name type="scientific">Paenibacillus cremeus</name>
    <dbReference type="NCBI Taxonomy" id="2163881"/>
    <lineage>
        <taxon>Bacteria</taxon>
        <taxon>Bacillati</taxon>
        <taxon>Bacillota</taxon>
        <taxon>Bacilli</taxon>
        <taxon>Bacillales</taxon>
        <taxon>Paenibacillaceae</taxon>
        <taxon>Paenibacillus</taxon>
    </lineage>
</organism>
<feature type="transmembrane region" description="Helical" evidence="3">
    <location>
        <begin position="341"/>
        <end position="360"/>
    </location>
</feature>
<keyword evidence="2 3" id="KW-0472">Membrane</keyword>
<comment type="caution">
    <text evidence="4">The sequence shown here is derived from an EMBL/GenBank/DDBJ whole genome shotgun (WGS) entry which is preliminary data.</text>
</comment>
<gene>
    <name evidence="4" type="ORF">FPZ49_16490</name>
</gene>
<feature type="transmembrane region" description="Helical" evidence="3">
    <location>
        <begin position="397"/>
        <end position="421"/>
    </location>
</feature>
<dbReference type="PANTHER" id="PTHR22550">
    <property type="entry name" value="SPORE GERMINATION PROTEIN"/>
    <property type="match status" value="1"/>
</dbReference>
<dbReference type="EMBL" id="VNJI01000019">
    <property type="protein sequence ID" value="TVY08871.1"/>
    <property type="molecule type" value="Genomic_DNA"/>
</dbReference>
<dbReference type="GO" id="GO:0016020">
    <property type="term" value="C:membrane"/>
    <property type="evidence" value="ECO:0007669"/>
    <property type="project" value="InterPro"/>
</dbReference>
<dbReference type="InterPro" id="IPR050768">
    <property type="entry name" value="UPF0353/GerABKA_families"/>
</dbReference>
<dbReference type="Proteomes" id="UP000317036">
    <property type="component" value="Unassembled WGS sequence"/>
</dbReference>
<name>A0A559K9Q6_9BACL</name>
<proteinExistence type="inferred from homology"/>